<dbReference type="Proteomes" id="UP000313359">
    <property type="component" value="Unassembled WGS sequence"/>
</dbReference>
<dbReference type="AlphaFoldDB" id="A0A5C2RYM2"/>
<dbReference type="EMBL" id="ML122290">
    <property type="protein sequence ID" value="RPD56084.1"/>
    <property type="molecule type" value="Genomic_DNA"/>
</dbReference>
<dbReference type="SUPFAM" id="SSF52047">
    <property type="entry name" value="RNI-like"/>
    <property type="match status" value="1"/>
</dbReference>
<organism evidence="1 2">
    <name type="scientific">Lentinus tigrinus ALCF2SS1-6</name>
    <dbReference type="NCBI Taxonomy" id="1328759"/>
    <lineage>
        <taxon>Eukaryota</taxon>
        <taxon>Fungi</taxon>
        <taxon>Dikarya</taxon>
        <taxon>Basidiomycota</taxon>
        <taxon>Agaricomycotina</taxon>
        <taxon>Agaricomycetes</taxon>
        <taxon>Polyporales</taxon>
        <taxon>Polyporaceae</taxon>
        <taxon>Lentinus</taxon>
    </lineage>
</organism>
<dbReference type="Gene3D" id="3.80.10.10">
    <property type="entry name" value="Ribonuclease Inhibitor"/>
    <property type="match status" value="1"/>
</dbReference>
<name>A0A5C2RYM2_9APHY</name>
<keyword evidence="2" id="KW-1185">Reference proteome</keyword>
<evidence type="ECO:0000313" key="1">
    <source>
        <dbReference type="EMBL" id="RPD56084.1"/>
    </source>
</evidence>
<accession>A0A5C2RYM2</accession>
<proteinExistence type="predicted"/>
<dbReference type="OrthoDB" id="2751365at2759"/>
<dbReference type="InterPro" id="IPR032675">
    <property type="entry name" value="LRR_dom_sf"/>
</dbReference>
<evidence type="ECO:0008006" key="3">
    <source>
        <dbReference type="Google" id="ProtNLM"/>
    </source>
</evidence>
<protein>
    <recommendedName>
        <fullName evidence="3">F-box domain-containing protein</fullName>
    </recommendedName>
</protein>
<sequence length="317" mass="35674">MATQAGHVQLHEDILHAVFNQFDLDLDNGEKRRTLARSARVCKAFHGPAIRVLWRRLEDIIPLFRILPSFVNVGRKERGDELYMLTDEVSAEEWDRLELYAPCVSSLGTLPPSRGGNPLTGRAIIPSTWAYLTRLAAGKPLLPRLLQLTWVWTSPQSTEILQLATPSLESFELICYDVRTDEEHARASRQEEESSIRLMLSAALSAAPNLHDLRLHMGSSHVAIAVPLIARLPTLRRLYLVNAVNADALRAVADKALTFLYLHQVDLPDAMVPAFRGFSHLKTLAINDHPTNNRIYEVFSSPHLDDLRILFYPAVPL</sequence>
<evidence type="ECO:0000313" key="2">
    <source>
        <dbReference type="Proteomes" id="UP000313359"/>
    </source>
</evidence>
<gene>
    <name evidence="1" type="ORF">L227DRAFT_286067</name>
</gene>
<reference evidence="1" key="1">
    <citation type="journal article" date="2018" name="Genome Biol. Evol.">
        <title>Genomics and development of Lentinus tigrinus, a white-rot wood-decaying mushroom with dimorphic fruiting bodies.</title>
        <authorList>
            <person name="Wu B."/>
            <person name="Xu Z."/>
            <person name="Knudson A."/>
            <person name="Carlson A."/>
            <person name="Chen N."/>
            <person name="Kovaka S."/>
            <person name="LaButti K."/>
            <person name="Lipzen A."/>
            <person name="Pennachio C."/>
            <person name="Riley R."/>
            <person name="Schakwitz W."/>
            <person name="Umezawa K."/>
            <person name="Ohm R.A."/>
            <person name="Grigoriev I.V."/>
            <person name="Nagy L.G."/>
            <person name="Gibbons J."/>
            <person name="Hibbett D."/>
        </authorList>
    </citation>
    <scope>NUCLEOTIDE SEQUENCE [LARGE SCALE GENOMIC DNA]</scope>
    <source>
        <strain evidence="1">ALCF2SS1-6</strain>
    </source>
</reference>